<proteinExistence type="inferred from homology"/>
<dbReference type="PANTHER" id="PTHR31345:SF3">
    <property type="entry name" value="CENTROMERE PROTEIN Q"/>
    <property type="match status" value="1"/>
</dbReference>
<evidence type="ECO:0000256" key="2">
    <source>
        <dbReference type="ARBA" id="ARBA00004584"/>
    </source>
</evidence>
<feature type="coiled-coil region" evidence="8">
    <location>
        <begin position="125"/>
        <end position="180"/>
    </location>
</feature>
<gene>
    <name evidence="10" type="ORF">PHYPO_G00151220</name>
</gene>
<keyword evidence="6" id="KW-0539">Nucleus</keyword>
<evidence type="ECO:0000256" key="5">
    <source>
        <dbReference type="ARBA" id="ARBA00022454"/>
    </source>
</evidence>
<name>A0A5N5JVS8_PANHP</name>
<dbReference type="Proteomes" id="UP000327468">
    <property type="component" value="Chromosome 26"/>
</dbReference>
<evidence type="ECO:0000256" key="7">
    <source>
        <dbReference type="ARBA" id="ARBA00023328"/>
    </source>
</evidence>
<keyword evidence="5" id="KW-0158">Chromosome</keyword>
<dbReference type="AlphaFoldDB" id="A0A5N5JVS8"/>
<organism evidence="10 11">
    <name type="scientific">Pangasianodon hypophthalmus</name>
    <name type="common">Striped catfish</name>
    <name type="synonym">Helicophagus hypophthalmus</name>
    <dbReference type="NCBI Taxonomy" id="310915"/>
    <lineage>
        <taxon>Eukaryota</taxon>
        <taxon>Metazoa</taxon>
        <taxon>Chordata</taxon>
        <taxon>Craniata</taxon>
        <taxon>Vertebrata</taxon>
        <taxon>Euteleostomi</taxon>
        <taxon>Actinopterygii</taxon>
        <taxon>Neopterygii</taxon>
        <taxon>Teleostei</taxon>
        <taxon>Ostariophysi</taxon>
        <taxon>Siluriformes</taxon>
        <taxon>Pangasiidae</taxon>
        <taxon>Pangasianodon</taxon>
    </lineage>
</organism>
<accession>A0A5N5JVS8</accession>
<comment type="subcellular location">
    <subcellularLocation>
        <location evidence="2">Chromosome</location>
        <location evidence="2">Centromere</location>
    </subcellularLocation>
    <subcellularLocation>
        <location evidence="1">Nucleus</location>
    </subcellularLocation>
</comment>
<dbReference type="InterPro" id="IPR025212">
    <property type="entry name" value="CAD_CENP-Q"/>
</dbReference>
<keyword evidence="11" id="KW-1185">Reference proteome</keyword>
<dbReference type="GO" id="GO:0000775">
    <property type="term" value="C:chromosome, centromeric region"/>
    <property type="evidence" value="ECO:0007669"/>
    <property type="project" value="UniProtKB-SubCell"/>
</dbReference>
<evidence type="ECO:0000313" key="10">
    <source>
        <dbReference type="EMBL" id="KAB5523321.1"/>
    </source>
</evidence>
<evidence type="ECO:0000313" key="11">
    <source>
        <dbReference type="Proteomes" id="UP000327468"/>
    </source>
</evidence>
<evidence type="ECO:0000256" key="8">
    <source>
        <dbReference type="SAM" id="Coils"/>
    </source>
</evidence>
<evidence type="ECO:0000256" key="9">
    <source>
        <dbReference type="SAM" id="MobiDB-lite"/>
    </source>
</evidence>
<comment type="caution">
    <text evidence="10">The sequence shown here is derived from an EMBL/GenBank/DDBJ whole genome shotgun (WGS) entry which is preliminary data.</text>
</comment>
<dbReference type="PANTHER" id="PTHR31345">
    <property type="entry name" value="CENTROMERE PROTEIN Q"/>
    <property type="match status" value="1"/>
</dbReference>
<dbReference type="GO" id="GO:0005634">
    <property type="term" value="C:nucleus"/>
    <property type="evidence" value="ECO:0007669"/>
    <property type="project" value="UniProtKB-SubCell"/>
</dbReference>
<evidence type="ECO:0000256" key="4">
    <source>
        <dbReference type="ARBA" id="ARBA00016397"/>
    </source>
</evidence>
<keyword evidence="8" id="KW-0175">Coiled coil</keyword>
<comment type="similarity">
    <text evidence="3">Belongs to the CENP-Q/OKP1 family.</text>
</comment>
<protein>
    <recommendedName>
        <fullName evidence="4">Centromere protein Q</fullName>
    </recommendedName>
</protein>
<evidence type="ECO:0000256" key="3">
    <source>
        <dbReference type="ARBA" id="ARBA00008191"/>
    </source>
</evidence>
<evidence type="ECO:0000256" key="1">
    <source>
        <dbReference type="ARBA" id="ARBA00004123"/>
    </source>
</evidence>
<evidence type="ECO:0000256" key="6">
    <source>
        <dbReference type="ARBA" id="ARBA00023242"/>
    </source>
</evidence>
<dbReference type="Pfam" id="PF13094">
    <property type="entry name" value="CENP-Q"/>
    <property type="match status" value="1"/>
</dbReference>
<keyword evidence="7" id="KW-0137">Centromere</keyword>
<dbReference type="EMBL" id="VFJC01000027">
    <property type="protein sequence ID" value="KAB5523321.1"/>
    <property type="molecule type" value="Genomic_DNA"/>
</dbReference>
<sequence length="249" mass="28464">MKPARGSSRASTQGPKGAGRDRKRLQQKPLSDGESAQDKPRKKALAEPRKVKGQEKWKPLAKSSIMVLDNMLSLSILSVLPVKTKEKEELQKHLNSLKDQFLVKCSQLPVPPQKHGNMMHVSQQFNTENRKVKHGKKKIKELEETSQAVVSELEQLQVKMDRLEHECRITRDKLKEEELNAQKFIQLTEQAVLRLPALPLYPEDEPTLQEKIMKVVPDPKAVMKALQKRKVTGNVKAFLELAHKRMDHL</sequence>
<reference evidence="10 11" key="1">
    <citation type="submission" date="2019-06" db="EMBL/GenBank/DDBJ databases">
        <title>A chromosome-scale genome assembly of the striped catfish, Pangasianodon hypophthalmus.</title>
        <authorList>
            <person name="Wen M."/>
            <person name="Zahm M."/>
            <person name="Roques C."/>
            <person name="Cabau C."/>
            <person name="Klopp C."/>
            <person name="Donnadieu C."/>
            <person name="Jouanno E."/>
            <person name="Avarre J.-C."/>
            <person name="Campet M."/>
            <person name="Ha T.T.T."/>
            <person name="Dugue R."/>
            <person name="Lampietro C."/>
            <person name="Louis A."/>
            <person name="Herpin A."/>
            <person name="Echchiki A."/>
            <person name="Berthelot C."/>
            <person name="Parey E."/>
            <person name="Roest-Crollius H."/>
            <person name="Braasch I."/>
            <person name="Postlethwait J."/>
            <person name="Bobe J."/>
            <person name="Montfort J."/>
            <person name="Bouchez O."/>
            <person name="Begum T."/>
            <person name="Schartl M."/>
            <person name="Guiguen Y."/>
        </authorList>
    </citation>
    <scope>NUCLEOTIDE SEQUENCE [LARGE SCALE GENOMIC DNA]</scope>
    <source>
        <strain evidence="10 11">Indonesia</strain>
        <tissue evidence="10">Blood</tissue>
    </source>
</reference>
<feature type="compositionally biased region" description="Basic and acidic residues" evidence="9">
    <location>
        <begin position="36"/>
        <end position="56"/>
    </location>
</feature>
<feature type="region of interest" description="Disordered" evidence="9">
    <location>
        <begin position="1"/>
        <end position="56"/>
    </location>
</feature>